<feature type="transmembrane region" description="Helical" evidence="1">
    <location>
        <begin position="20"/>
        <end position="44"/>
    </location>
</feature>
<keyword evidence="1" id="KW-1133">Transmembrane helix</keyword>
<accession>A0ABW5DD31</accession>
<gene>
    <name evidence="2" type="ORF">ACFSSA_14765</name>
</gene>
<keyword evidence="3" id="KW-1185">Reference proteome</keyword>
<dbReference type="EMBL" id="JBHUIT010000034">
    <property type="protein sequence ID" value="MFD2257941.1"/>
    <property type="molecule type" value="Genomic_DNA"/>
</dbReference>
<protein>
    <submittedName>
        <fullName evidence="2">Uncharacterized protein</fullName>
    </submittedName>
</protein>
<organism evidence="2 3">
    <name type="scientific">Luteolibacter algae</name>
    <dbReference type="NCBI Taxonomy" id="454151"/>
    <lineage>
        <taxon>Bacteria</taxon>
        <taxon>Pseudomonadati</taxon>
        <taxon>Verrucomicrobiota</taxon>
        <taxon>Verrucomicrobiia</taxon>
        <taxon>Verrucomicrobiales</taxon>
        <taxon>Verrucomicrobiaceae</taxon>
        <taxon>Luteolibacter</taxon>
    </lineage>
</organism>
<reference evidence="3" key="1">
    <citation type="journal article" date="2019" name="Int. J. Syst. Evol. Microbiol.">
        <title>The Global Catalogue of Microorganisms (GCM) 10K type strain sequencing project: providing services to taxonomists for standard genome sequencing and annotation.</title>
        <authorList>
            <consortium name="The Broad Institute Genomics Platform"/>
            <consortium name="The Broad Institute Genome Sequencing Center for Infectious Disease"/>
            <person name="Wu L."/>
            <person name="Ma J."/>
        </authorList>
    </citation>
    <scope>NUCLEOTIDE SEQUENCE [LARGE SCALE GENOMIC DNA]</scope>
    <source>
        <strain evidence="3">CGMCC 4.7106</strain>
    </source>
</reference>
<proteinExistence type="predicted"/>
<keyword evidence="1" id="KW-0472">Membrane</keyword>
<sequence length="202" mass="22175">MDNISPESTASAIAEPRRKISCLLVAGLALILIVVLGVATWFWFNRPIKPVELTQQETEVLQDKIETIEELTYEEGSKEIVLSERELNGLINQNTNLGEKLKLTLANDEIHARIETDLDEDLPVVGGKKLKARAKFTVDSIDGKPSLVLDDFTVWGASLPNDWLGGMKGKDLLGEIFGNGAGIGGIEELRIERGQLVIKLAE</sequence>
<evidence type="ECO:0000313" key="2">
    <source>
        <dbReference type="EMBL" id="MFD2257941.1"/>
    </source>
</evidence>
<evidence type="ECO:0000256" key="1">
    <source>
        <dbReference type="SAM" id="Phobius"/>
    </source>
</evidence>
<dbReference type="RefSeq" id="WP_386821349.1">
    <property type="nucleotide sequence ID" value="NZ_JBHUIT010000034.1"/>
</dbReference>
<comment type="caution">
    <text evidence="2">The sequence shown here is derived from an EMBL/GenBank/DDBJ whole genome shotgun (WGS) entry which is preliminary data.</text>
</comment>
<evidence type="ECO:0000313" key="3">
    <source>
        <dbReference type="Proteomes" id="UP001597375"/>
    </source>
</evidence>
<name>A0ABW5DD31_9BACT</name>
<dbReference type="Proteomes" id="UP001597375">
    <property type="component" value="Unassembled WGS sequence"/>
</dbReference>
<keyword evidence="1" id="KW-0812">Transmembrane</keyword>